<keyword evidence="1" id="KW-0472">Membrane</keyword>
<accession>A0ABQ2NIU2</accession>
<dbReference type="EMBL" id="BMNI01000011">
    <property type="protein sequence ID" value="GGO93268.1"/>
    <property type="molecule type" value="Genomic_DNA"/>
</dbReference>
<proteinExistence type="predicted"/>
<feature type="transmembrane region" description="Helical" evidence="1">
    <location>
        <begin position="44"/>
        <end position="64"/>
    </location>
</feature>
<reference evidence="3" key="1">
    <citation type="journal article" date="2019" name="Int. J. Syst. Evol. Microbiol.">
        <title>The Global Catalogue of Microorganisms (GCM) 10K type strain sequencing project: providing services to taxonomists for standard genome sequencing and annotation.</title>
        <authorList>
            <consortium name="The Broad Institute Genomics Platform"/>
            <consortium name="The Broad Institute Genome Sequencing Center for Infectious Disease"/>
            <person name="Wu L."/>
            <person name="Ma J."/>
        </authorList>
    </citation>
    <scope>NUCLEOTIDE SEQUENCE [LARGE SCALE GENOMIC DNA]</scope>
    <source>
        <strain evidence="3">CGMCC 4.7371</strain>
    </source>
</reference>
<evidence type="ECO:0000313" key="3">
    <source>
        <dbReference type="Proteomes" id="UP000655410"/>
    </source>
</evidence>
<organism evidence="2 3">
    <name type="scientific">Nocardioides phosphati</name>
    <dbReference type="NCBI Taxonomy" id="1867775"/>
    <lineage>
        <taxon>Bacteria</taxon>
        <taxon>Bacillati</taxon>
        <taxon>Actinomycetota</taxon>
        <taxon>Actinomycetes</taxon>
        <taxon>Propionibacteriales</taxon>
        <taxon>Nocardioidaceae</taxon>
        <taxon>Nocardioides</taxon>
    </lineage>
</organism>
<name>A0ABQ2NIU2_9ACTN</name>
<keyword evidence="3" id="KW-1185">Reference proteome</keyword>
<feature type="transmembrane region" description="Helical" evidence="1">
    <location>
        <begin position="84"/>
        <end position="105"/>
    </location>
</feature>
<dbReference type="RefSeq" id="WP_188784997.1">
    <property type="nucleotide sequence ID" value="NZ_BMNI01000011.1"/>
</dbReference>
<keyword evidence="1" id="KW-0812">Transmembrane</keyword>
<feature type="transmembrane region" description="Helical" evidence="1">
    <location>
        <begin position="7"/>
        <end position="24"/>
    </location>
</feature>
<keyword evidence="1" id="KW-1133">Transmembrane helix</keyword>
<dbReference type="Proteomes" id="UP000655410">
    <property type="component" value="Unassembled WGS sequence"/>
</dbReference>
<evidence type="ECO:0000256" key="1">
    <source>
        <dbReference type="SAM" id="Phobius"/>
    </source>
</evidence>
<comment type="caution">
    <text evidence="2">The sequence shown here is derived from an EMBL/GenBank/DDBJ whole genome shotgun (WGS) entry which is preliminary data.</text>
</comment>
<evidence type="ECO:0000313" key="2">
    <source>
        <dbReference type="EMBL" id="GGO93268.1"/>
    </source>
</evidence>
<gene>
    <name evidence="2" type="ORF">GCM10011584_31580</name>
</gene>
<sequence>MKSSPEALVIACFTFVVTVLLGGWQQIHLLAATTGILPGGNGSLVAVLLAVAVDVPVALAAVGATRSAAATVTPWARALGQATLPLAGLIVLASVIYVIGSLTSGQGHGYFLPRM</sequence>
<protein>
    <submittedName>
        <fullName evidence="2">Uncharacterized protein</fullName>
    </submittedName>
</protein>